<reference evidence="2" key="1">
    <citation type="submission" date="2021-09" db="EMBL/GenBank/DDBJ databases">
        <title>Fulvivirga sp. isolated from coastal sediment.</title>
        <authorList>
            <person name="Yu H."/>
        </authorList>
    </citation>
    <scope>NUCLEOTIDE SEQUENCE</scope>
    <source>
        <strain evidence="2">1062</strain>
    </source>
</reference>
<comment type="caution">
    <text evidence="2">The sequence shown here is derived from an EMBL/GenBank/DDBJ whole genome shotgun (WGS) entry which is preliminary data.</text>
</comment>
<dbReference type="Pfam" id="PF09579">
    <property type="entry name" value="Spore_YtfJ"/>
    <property type="match status" value="1"/>
</dbReference>
<protein>
    <submittedName>
        <fullName evidence="2">GerW family sporulation protein</fullName>
    </submittedName>
</protein>
<evidence type="ECO:0000313" key="4">
    <source>
        <dbReference type="Proteomes" id="UP001139409"/>
    </source>
</evidence>
<dbReference type="RefSeq" id="WP_225698631.1">
    <property type="nucleotide sequence ID" value="NZ_JAIXNE010000002.1"/>
</dbReference>
<gene>
    <name evidence="1" type="ORF">LDX50_11680</name>
    <name evidence="2" type="ORF">LDX50_17650</name>
    <name evidence="3" type="ORF">LDX50_23370</name>
</gene>
<dbReference type="EMBL" id="JAIXNE010000004">
    <property type="protein sequence ID" value="MCA6077836.1"/>
    <property type="molecule type" value="Genomic_DNA"/>
</dbReference>
<accession>A0A9X1HQY3</accession>
<dbReference type="PANTHER" id="PTHR39162">
    <property type="entry name" value="GLL3345 PROTEIN"/>
    <property type="match status" value="1"/>
</dbReference>
<name>A0A9X1HQY3_9BACT</name>
<dbReference type="EMBL" id="JAIXNE010000002">
    <property type="protein sequence ID" value="MCA6075531.1"/>
    <property type="molecule type" value="Genomic_DNA"/>
</dbReference>
<dbReference type="Proteomes" id="UP001139409">
    <property type="component" value="Unassembled WGS sequence"/>
</dbReference>
<dbReference type="AlphaFoldDB" id="A0A9X1HQY3"/>
<evidence type="ECO:0000313" key="1">
    <source>
        <dbReference type="EMBL" id="MCA6075531.1"/>
    </source>
</evidence>
<evidence type="ECO:0000313" key="3">
    <source>
        <dbReference type="EMBL" id="MCA6077836.1"/>
    </source>
</evidence>
<sequence length="120" mass="12600">MEMQFTELLDKITKFIESEARSETVIGKPFKLGEFDCVPVIRIGIGFGSGGGGGNAPKNGQGEGGGAGAGMGIEPIGFLVTKNDEISFLGVNKSSKGISAAFEKIPDLVEKMMTKKKEEA</sequence>
<proteinExistence type="predicted"/>
<keyword evidence="4" id="KW-1185">Reference proteome</keyword>
<dbReference type="InterPro" id="IPR014229">
    <property type="entry name" value="Spore_YtfJ"/>
</dbReference>
<organism evidence="2 4">
    <name type="scientific">Fulvivirga sedimenti</name>
    <dbReference type="NCBI Taxonomy" id="2879465"/>
    <lineage>
        <taxon>Bacteria</taxon>
        <taxon>Pseudomonadati</taxon>
        <taxon>Bacteroidota</taxon>
        <taxon>Cytophagia</taxon>
        <taxon>Cytophagales</taxon>
        <taxon>Fulvivirgaceae</taxon>
        <taxon>Fulvivirga</taxon>
    </lineage>
</organism>
<dbReference type="PANTHER" id="PTHR39162:SF1">
    <property type="entry name" value="SPORULATION PROTEIN YTFJ"/>
    <property type="match status" value="1"/>
</dbReference>
<evidence type="ECO:0000313" key="2">
    <source>
        <dbReference type="EMBL" id="MCA6076708.1"/>
    </source>
</evidence>
<dbReference type="EMBL" id="JAIXNE010000003">
    <property type="protein sequence ID" value="MCA6076708.1"/>
    <property type="molecule type" value="Genomic_DNA"/>
</dbReference>